<proteinExistence type="predicted"/>
<dbReference type="EMBL" id="JNHI01000029">
    <property type="protein sequence ID" value="KDS27498.1"/>
    <property type="molecule type" value="Genomic_DNA"/>
</dbReference>
<name>A0A078QWR6_PHOVU</name>
<evidence type="ECO:0000313" key="2">
    <source>
        <dbReference type="Proteomes" id="UP000028134"/>
    </source>
</evidence>
<sequence>MYWWFPFILSGRFLWNNLGFSLLYVQRRVKLTNISNDASTDIKAQSIDISIE</sequence>
<gene>
    <name evidence="1" type="ORF">M097_3855</name>
</gene>
<evidence type="ECO:0000313" key="1">
    <source>
        <dbReference type="EMBL" id="KDS27498.1"/>
    </source>
</evidence>
<reference evidence="1 2" key="1">
    <citation type="submission" date="2014-04" db="EMBL/GenBank/DDBJ databases">
        <authorList>
            <person name="Sears C."/>
            <person name="Carroll K."/>
            <person name="Sack B.R."/>
            <person name="Qadri F."/>
            <person name="Myers L.L."/>
            <person name="Chung G.-T."/>
            <person name="Escheverria P."/>
            <person name="Fraser C.M."/>
            <person name="Sadzewicz L."/>
            <person name="Shefchek K.A."/>
            <person name="Tallon L."/>
            <person name="Das S.P."/>
            <person name="Daugherty S."/>
            <person name="Mongodin E.F."/>
        </authorList>
    </citation>
    <scope>NUCLEOTIDE SEQUENCE [LARGE SCALE GENOMIC DNA]</scope>
    <source>
        <strain evidence="2">3775 SL(B) 10 (iv)</strain>
    </source>
</reference>
<protein>
    <submittedName>
        <fullName evidence="1">Uncharacterized protein</fullName>
    </submittedName>
</protein>
<comment type="caution">
    <text evidence="1">The sequence shown here is derived from an EMBL/GenBank/DDBJ whole genome shotgun (WGS) entry which is preliminary data.</text>
</comment>
<dbReference type="AlphaFoldDB" id="A0A078QWR6"/>
<dbReference type="Proteomes" id="UP000028134">
    <property type="component" value="Unassembled WGS sequence"/>
</dbReference>
<organism evidence="1 2">
    <name type="scientific">Phocaeicola vulgatus str. 3775 SL</name>
    <name type="common">B</name>
    <name type="synonym">iv</name>
    <dbReference type="NCBI Taxonomy" id="1339350"/>
    <lineage>
        <taxon>Bacteria</taxon>
        <taxon>Pseudomonadati</taxon>
        <taxon>Bacteroidota</taxon>
        <taxon>Bacteroidia</taxon>
        <taxon>Bacteroidales</taxon>
        <taxon>Bacteroidaceae</taxon>
        <taxon>Phocaeicola</taxon>
    </lineage>
</organism>
<accession>A0A078QWR6</accession>